<dbReference type="Proteomes" id="UP000790377">
    <property type="component" value="Unassembled WGS sequence"/>
</dbReference>
<keyword evidence="2" id="KW-1185">Reference proteome</keyword>
<proteinExistence type="predicted"/>
<accession>A0ACB8AEH9</accession>
<comment type="caution">
    <text evidence="1">The sequence shown here is derived from an EMBL/GenBank/DDBJ whole genome shotgun (WGS) entry which is preliminary data.</text>
</comment>
<gene>
    <name evidence="1" type="ORF">BJ138DRAFT_902852</name>
</gene>
<reference evidence="1" key="1">
    <citation type="journal article" date="2021" name="New Phytol.">
        <title>Evolutionary innovations through gain and loss of genes in the ectomycorrhizal Boletales.</title>
        <authorList>
            <person name="Wu G."/>
            <person name="Miyauchi S."/>
            <person name="Morin E."/>
            <person name="Kuo A."/>
            <person name="Drula E."/>
            <person name="Varga T."/>
            <person name="Kohler A."/>
            <person name="Feng B."/>
            <person name="Cao Y."/>
            <person name="Lipzen A."/>
            <person name="Daum C."/>
            <person name="Hundley H."/>
            <person name="Pangilinan J."/>
            <person name="Johnson J."/>
            <person name="Barry K."/>
            <person name="LaButti K."/>
            <person name="Ng V."/>
            <person name="Ahrendt S."/>
            <person name="Min B."/>
            <person name="Choi I.G."/>
            <person name="Park H."/>
            <person name="Plett J.M."/>
            <person name="Magnuson J."/>
            <person name="Spatafora J.W."/>
            <person name="Nagy L.G."/>
            <person name="Henrissat B."/>
            <person name="Grigoriev I.V."/>
            <person name="Yang Z.L."/>
            <person name="Xu J."/>
            <person name="Martin F.M."/>
        </authorList>
    </citation>
    <scope>NUCLEOTIDE SEQUENCE</scope>
    <source>
        <strain evidence="1">ATCC 28755</strain>
    </source>
</reference>
<evidence type="ECO:0000313" key="1">
    <source>
        <dbReference type="EMBL" id="KAH7911560.1"/>
    </source>
</evidence>
<name>A0ACB8AEH9_9AGAM</name>
<protein>
    <submittedName>
        <fullName evidence="1">Uncharacterized protein</fullName>
    </submittedName>
</protein>
<dbReference type="EMBL" id="MU267674">
    <property type="protein sequence ID" value="KAH7911560.1"/>
    <property type="molecule type" value="Genomic_DNA"/>
</dbReference>
<organism evidence="1 2">
    <name type="scientific">Hygrophoropsis aurantiaca</name>
    <dbReference type="NCBI Taxonomy" id="72124"/>
    <lineage>
        <taxon>Eukaryota</taxon>
        <taxon>Fungi</taxon>
        <taxon>Dikarya</taxon>
        <taxon>Basidiomycota</taxon>
        <taxon>Agaricomycotina</taxon>
        <taxon>Agaricomycetes</taxon>
        <taxon>Agaricomycetidae</taxon>
        <taxon>Boletales</taxon>
        <taxon>Coniophorineae</taxon>
        <taxon>Hygrophoropsidaceae</taxon>
        <taxon>Hygrophoropsis</taxon>
    </lineage>
</organism>
<evidence type="ECO:0000313" key="2">
    <source>
        <dbReference type="Proteomes" id="UP000790377"/>
    </source>
</evidence>
<sequence>MVDINDMTCYTYLVCLLKGSICMSKGVLHIFIHRLIFESCTMFIKGALILILSAAVNFAIAEQPHCQLESQPSKVPHGVKYQVTVYEATGKAVMD</sequence>